<evidence type="ECO:0000259" key="6">
    <source>
        <dbReference type="PROSITE" id="PS50850"/>
    </source>
</evidence>
<feature type="transmembrane region" description="Helical" evidence="5">
    <location>
        <begin position="195"/>
        <end position="213"/>
    </location>
</feature>
<feature type="transmembrane region" description="Helical" evidence="5">
    <location>
        <begin position="248"/>
        <end position="273"/>
    </location>
</feature>
<feature type="transmembrane region" description="Helical" evidence="5">
    <location>
        <begin position="410"/>
        <end position="431"/>
    </location>
</feature>
<dbReference type="PROSITE" id="PS50850">
    <property type="entry name" value="MFS"/>
    <property type="match status" value="1"/>
</dbReference>
<evidence type="ECO:0000256" key="1">
    <source>
        <dbReference type="ARBA" id="ARBA00004141"/>
    </source>
</evidence>
<evidence type="ECO:0000256" key="3">
    <source>
        <dbReference type="ARBA" id="ARBA00022989"/>
    </source>
</evidence>
<evidence type="ECO:0000313" key="8">
    <source>
        <dbReference type="Proteomes" id="UP000534870"/>
    </source>
</evidence>
<dbReference type="AlphaFoldDB" id="A0A7Y7IX92"/>
<feature type="domain" description="Major facilitator superfamily (MFS) profile" evidence="6">
    <location>
        <begin position="40"/>
        <end position="436"/>
    </location>
</feature>
<dbReference type="InterPro" id="IPR036259">
    <property type="entry name" value="MFS_trans_sf"/>
</dbReference>
<name>A0A7Y7IX92_9PROT</name>
<protein>
    <submittedName>
        <fullName evidence="7">MFS transporter</fullName>
    </submittedName>
</protein>
<dbReference type="SUPFAM" id="SSF103473">
    <property type="entry name" value="MFS general substrate transporter"/>
    <property type="match status" value="1"/>
</dbReference>
<dbReference type="CDD" id="cd17319">
    <property type="entry name" value="MFS_ExuT_GudP_like"/>
    <property type="match status" value="1"/>
</dbReference>
<reference evidence="7 8" key="1">
    <citation type="submission" date="2020-06" db="EMBL/GenBank/DDBJ databases">
        <title>Description of novel acetic acid bacteria.</title>
        <authorList>
            <person name="Sombolestani A."/>
        </authorList>
    </citation>
    <scope>NUCLEOTIDE SEQUENCE [LARGE SCALE GENOMIC DNA]</scope>
    <source>
        <strain evidence="7 8">LMG 31431</strain>
    </source>
</reference>
<feature type="transmembrane region" description="Helical" evidence="5">
    <location>
        <begin position="38"/>
        <end position="58"/>
    </location>
</feature>
<organism evidence="7 8">
    <name type="scientific">Nguyenibacter vanlangensis</name>
    <dbReference type="NCBI Taxonomy" id="1216886"/>
    <lineage>
        <taxon>Bacteria</taxon>
        <taxon>Pseudomonadati</taxon>
        <taxon>Pseudomonadota</taxon>
        <taxon>Alphaproteobacteria</taxon>
        <taxon>Acetobacterales</taxon>
        <taxon>Acetobacteraceae</taxon>
        <taxon>Nguyenibacter</taxon>
    </lineage>
</organism>
<evidence type="ECO:0000256" key="5">
    <source>
        <dbReference type="SAM" id="Phobius"/>
    </source>
</evidence>
<dbReference type="Pfam" id="PF07690">
    <property type="entry name" value="MFS_1"/>
    <property type="match status" value="1"/>
</dbReference>
<dbReference type="InterPro" id="IPR050382">
    <property type="entry name" value="MFS_Na/Anion_cotransporter"/>
</dbReference>
<feature type="transmembrane region" description="Helical" evidence="5">
    <location>
        <begin position="380"/>
        <end position="404"/>
    </location>
</feature>
<comment type="caution">
    <text evidence="7">The sequence shown here is derived from an EMBL/GenBank/DDBJ whole genome shotgun (WGS) entry which is preliminary data.</text>
</comment>
<sequence length="445" mass="46994">MCRRPSPSDGARPLQHPAQVLVHPDAVRDPATARPFRFVIYALTVAMCVICYGDRAALSAGMPAIAREFGLTSGEIGWVLSSFLWSYFILNLPSAILLDRLGVRRVGALAVALWSLAMILGGLAAGIAAFIATRVLLGIGEAPTFSLGNKVVRAWAPPTERGVMMTAFVCGIPIGLAGGAAAGAWLIAHFGWRPAFGMLGALGLVWSVCWWFIHPEQHPGQHPQPYRDPSPARRGTLSVPVLFGSSSFWGVVIAQCCANYANFLLMSWLPLILRQVLHLGMVQAGAYTAYCYCGAAVISITAGKLGERLMAGRSLAHGARRKVVCAYLILAALMGLLPLCGTAGTIIPLLAVSMAFVAAGTGANMALLSDLVIEHDILGAVTGLTLTFSNGLGILAPIMTGYLLQATGNFHGVFYITAGIILCGAAAAWAMPRRMFHARRQGDGA</sequence>
<feature type="transmembrane region" description="Helical" evidence="5">
    <location>
        <begin position="323"/>
        <end position="339"/>
    </location>
</feature>
<evidence type="ECO:0000313" key="7">
    <source>
        <dbReference type="EMBL" id="NVN11912.1"/>
    </source>
</evidence>
<dbReference type="InterPro" id="IPR020846">
    <property type="entry name" value="MFS_dom"/>
</dbReference>
<feature type="transmembrane region" description="Helical" evidence="5">
    <location>
        <begin position="78"/>
        <end position="98"/>
    </location>
</feature>
<dbReference type="GO" id="GO:0016020">
    <property type="term" value="C:membrane"/>
    <property type="evidence" value="ECO:0007669"/>
    <property type="project" value="UniProtKB-SubCell"/>
</dbReference>
<dbReference type="InterPro" id="IPR011701">
    <property type="entry name" value="MFS"/>
</dbReference>
<dbReference type="Proteomes" id="UP000534870">
    <property type="component" value="Unassembled WGS sequence"/>
</dbReference>
<comment type="subcellular location">
    <subcellularLocation>
        <location evidence="1">Membrane</location>
        <topology evidence="1">Multi-pass membrane protein</topology>
    </subcellularLocation>
</comment>
<keyword evidence="4 5" id="KW-0472">Membrane</keyword>
<dbReference type="PANTHER" id="PTHR11662">
    <property type="entry name" value="SOLUTE CARRIER FAMILY 17"/>
    <property type="match status" value="1"/>
</dbReference>
<keyword evidence="3 5" id="KW-1133">Transmembrane helix</keyword>
<evidence type="ECO:0000256" key="4">
    <source>
        <dbReference type="ARBA" id="ARBA00023136"/>
    </source>
</evidence>
<dbReference type="GO" id="GO:0022857">
    <property type="term" value="F:transmembrane transporter activity"/>
    <property type="evidence" value="ECO:0007669"/>
    <property type="project" value="InterPro"/>
</dbReference>
<dbReference type="EMBL" id="JABXXP010000283">
    <property type="protein sequence ID" value="NVN11912.1"/>
    <property type="molecule type" value="Genomic_DNA"/>
</dbReference>
<keyword evidence="2 5" id="KW-0812">Transmembrane</keyword>
<accession>A0A7Y7IX92</accession>
<gene>
    <name evidence="7" type="ORF">HUK84_12435</name>
</gene>
<feature type="transmembrane region" description="Helical" evidence="5">
    <location>
        <begin position="110"/>
        <end position="137"/>
    </location>
</feature>
<dbReference type="PANTHER" id="PTHR11662:SF399">
    <property type="entry name" value="FI19708P1-RELATED"/>
    <property type="match status" value="1"/>
</dbReference>
<proteinExistence type="predicted"/>
<dbReference type="Gene3D" id="1.20.1250.20">
    <property type="entry name" value="MFS general substrate transporter like domains"/>
    <property type="match status" value="2"/>
</dbReference>
<evidence type="ECO:0000256" key="2">
    <source>
        <dbReference type="ARBA" id="ARBA00022692"/>
    </source>
</evidence>
<feature type="transmembrane region" description="Helical" evidence="5">
    <location>
        <begin position="345"/>
        <end position="368"/>
    </location>
</feature>
<feature type="transmembrane region" description="Helical" evidence="5">
    <location>
        <begin position="163"/>
        <end position="188"/>
    </location>
</feature>